<dbReference type="AlphaFoldDB" id="A0A848RBJ0"/>
<feature type="transmembrane region" description="Helical" evidence="1">
    <location>
        <begin position="26"/>
        <end position="49"/>
    </location>
</feature>
<keyword evidence="1" id="KW-0472">Membrane</keyword>
<dbReference type="Proteomes" id="UP000568273">
    <property type="component" value="Unassembled WGS sequence"/>
</dbReference>
<accession>A0A848RBJ0</accession>
<name>A0A848RBJ0_9FIRM</name>
<reference evidence="2" key="1">
    <citation type="submission" date="2020-04" db="EMBL/GenBank/DDBJ databases">
        <title>Peptoniphilus sp. nov. isolated from swine feces.</title>
        <authorList>
            <person name="Ryu S.W."/>
        </authorList>
    </citation>
    <scope>NUCLEOTIDE SEQUENCE [LARGE SCALE GENOMIC DNA]</scope>
    <source>
        <strain evidence="2">AGMB00490</strain>
    </source>
</reference>
<gene>
    <name evidence="2" type="ORF">HKO22_05460</name>
</gene>
<evidence type="ECO:0000313" key="2">
    <source>
        <dbReference type="EMBL" id="NMW85188.1"/>
    </source>
</evidence>
<evidence type="ECO:0000256" key="1">
    <source>
        <dbReference type="SAM" id="Phobius"/>
    </source>
</evidence>
<keyword evidence="3" id="KW-1185">Reference proteome</keyword>
<organism evidence="2 3">
    <name type="scientific">Peptoniphilus faecalis</name>
    <dbReference type="NCBI Taxonomy" id="2731255"/>
    <lineage>
        <taxon>Bacteria</taxon>
        <taxon>Bacillati</taxon>
        <taxon>Bacillota</taxon>
        <taxon>Tissierellia</taxon>
        <taxon>Tissierellales</taxon>
        <taxon>Peptoniphilaceae</taxon>
        <taxon>Peptoniphilus</taxon>
    </lineage>
</organism>
<keyword evidence="1" id="KW-1133">Transmembrane helix</keyword>
<protein>
    <submittedName>
        <fullName evidence="2">Uncharacterized protein</fullName>
    </submittedName>
</protein>
<sequence>MKPKKIPWVYQGSRKISQREASNQNFIYSIVSGFVGIGGLVPGFTMTILGKINNVGEAGTVEFWKSERRQYKTSKITGKRQLNSRWELYRMRLTNTDGEVLSDTTRSFKTY</sequence>
<dbReference type="RefSeq" id="WP_169969101.1">
    <property type="nucleotide sequence ID" value="NZ_JABDSR010000006.1"/>
</dbReference>
<keyword evidence="1" id="KW-0812">Transmembrane</keyword>
<comment type="caution">
    <text evidence="2">The sequence shown here is derived from an EMBL/GenBank/DDBJ whole genome shotgun (WGS) entry which is preliminary data.</text>
</comment>
<proteinExistence type="predicted"/>
<evidence type="ECO:0000313" key="3">
    <source>
        <dbReference type="Proteomes" id="UP000568273"/>
    </source>
</evidence>
<dbReference type="EMBL" id="JABDSR010000006">
    <property type="protein sequence ID" value="NMW85188.1"/>
    <property type="molecule type" value="Genomic_DNA"/>
</dbReference>